<dbReference type="InterPro" id="IPR012939">
    <property type="entry name" value="Glyco_hydro_92"/>
</dbReference>
<dbReference type="Gene3D" id="2.70.98.10">
    <property type="match status" value="1"/>
</dbReference>
<evidence type="ECO:0000259" key="3">
    <source>
        <dbReference type="Pfam" id="PF17678"/>
    </source>
</evidence>
<dbReference type="Gene3D" id="1.20.1050.60">
    <property type="entry name" value="alpha-1,2-mannosidase"/>
    <property type="match status" value="1"/>
</dbReference>
<evidence type="ECO:0000259" key="2">
    <source>
        <dbReference type="Pfam" id="PF07971"/>
    </source>
</evidence>
<dbReference type="GO" id="GO:0000224">
    <property type="term" value="F:peptide-N4-(N-acetyl-beta-glucosaminyl)asparagine amidase activity"/>
    <property type="evidence" value="ECO:0007669"/>
    <property type="project" value="TreeGrafter"/>
</dbReference>
<feature type="chain" id="PRO_5002221149" evidence="1">
    <location>
        <begin position="22"/>
        <end position="735"/>
    </location>
</feature>
<proteinExistence type="predicted"/>
<dbReference type="NCBIfam" id="TIGR01180">
    <property type="entry name" value="aman2_put"/>
    <property type="match status" value="1"/>
</dbReference>
<keyword evidence="1" id="KW-0732">Signal</keyword>
<dbReference type="GO" id="GO:0005634">
    <property type="term" value="C:nucleus"/>
    <property type="evidence" value="ECO:0007669"/>
    <property type="project" value="TreeGrafter"/>
</dbReference>
<dbReference type="Pfam" id="PF07971">
    <property type="entry name" value="Glyco_hydro_92"/>
    <property type="match status" value="1"/>
</dbReference>
<dbReference type="Gene3D" id="1.20.1610.10">
    <property type="entry name" value="alpha-1,2-mannosidases domains"/>
    <property type="match status" value="1"/>
</dbReference>
<evidence type="ECO:0000313" key="4">
    <source>
        <dbReference type="EMBL" id="KIJ25855.1"/>
    </source>
</evidence>
<dbReference type="EMBL" id="KN837395">
    <property type="protein sequence ID" value="KIJ25855.1"/>
    <property type="molecule type" value="Genomic_DNA"/>
</dbReference>
<dbReference type="InterPro" id="IPR008928">
    <property type="entry name" value="6-hairpin_glycosidase_sf"/>
</dbReference>
<evidence type="ECO:0000256" key="1">
    <source>
        <dbReference type="SAM" id="SignalP"/>
    </source>
</evidence>
<evidence type="ECO:0000313" key="5">
    <source>
        <dbReference type="Proteomes" id="UP000054279"/>
    </source>
</evidence>
<feature type="signal peptide" evidence="1">
    <location>
        <begin position="1"/>
        <end position="21"/>
    </location>
</feature>
<dbReference type="GO" id="GO:0030246">
    <property type="term" value="F:carbohydrate binding"/>
    <property type="evidence" value="ECO:0007669"/>
    <property type="project" value="InterPro"/>
</dbReference>
<dbReference type="AlphaFoldDB" id="A0A0C9UKV1"/>
<dbReference type="HOGENOM" id="CLU_003690_2_1_1"/>
<dbReference type="InterPro" id="IPR014718">
    <property type="entry name" value="GH-type_carb-bd"/>
</dbReference>
<reference evidence="4 5" key="1">
    <citation type="submission" date="2014-06" db="EMBL/GenBank/DDBJ databases">
        <title>Evolutionary Origins and Diversification of the Mycorrhizal Mutualists.</title>
        <authorList>
            <consortium name="DOE Joint Genome Institute"/>
            <consortium name="Mycorrhizal Genomics Consortium"/>
            <person name="Kohler A."/>
            <person name="Kuo A."/>
            <person name="Nagy L.G."/>
            <person name="Floudas D."/>
            <person name="Copeland A."/>
            <person name="Barry K.W."/>
            <person name="Cichocki N."/>
            <person name="Veneault-Fourrey C."/>
            <person name="LaButti K."/>
            <person name="Lindquist E.A."/>
            <person name="Lipzen A."/>
            <person name="Lundell T."/>
            <person name="Morin E."/>
            <person name="Murat C."/>
            <person name="Riley R."/>
            <person name="Ohm R."/>
            <person name="Sun H."/>
            <person name="Tunlid A."/>
            <person name="Henrissat B."/>
            <person name="Grigoriev I.V."/>
            <person name="Hibbett D.S."/>
            <person name="Martin F."/>
        </authorList>
    </citation>
    <scope>NUCLEOTIDE SEQUENCE [LARGE SCALE GENOMIC DNA]</scope>
    <source>
        <strain evidence="4 5">SS14</strain>
    </source>
</reference>
<dbReference type="GO" id="GO:0006516">
    <property type="term" value="P:glycoprotein catabolic process"/>
    <property type="evidence" value="ECO:0007669"/>
    <property type="project" value="TreeGrafter"/>
</dbReference>
<name>A0A0C9UKV1_SPHS4</name>
<accession>A0A0C9UKV1</accession>
<dbReference type="Pfam" id="PF17678">
    <property type="entry name" value="Glyco_hydro_92N"/>
    <property type="match status" value="2"/>
</dbReference>
<gene>
    <name evidence="4" type="ORF">M422DRAFT_273139</name>
</gene>
<dbReference type="SUPFAM" id="SSF48208">
    <property type="entry name" value="Six-hairpin glycosidases"/>
    <property type="match status" value="1"/>
</dbReference>
<protein>
    <submittedName>
        <fullName evidence="4">Glycoside hydrolase family 92 protein</fullName>
    </submittedName>
</protein>
<dbReference type="InterPro" id="IPR041371">
    <property type="entry name" value="GH92_N"/>
</dbReference>
<feature type="domain" description="Glycosyl hydrolase family 92" evidence="2">
    <location>
        <begin position="279"/>
        <end position="723"/>
    </location>
</feature>
<feature type="domain" description="Glycosyl hydrolase family 92 N-terminal" evidence="3">
    <location>
        <begin position="36"/>
        <end position="129"/>
    </location>
</feature>
<dbReference type="Proteomes" id="UP000054279">
    <property type="component" value="Unassembled WGS sequence"/>
</dbReference>
<dbReference type="OrthoDB" id="449263at2759"/>
<dbReference type="InterPro" id="IPR050883">
    <property type="entry name" value="PNGase"/>
</dbReference>
<dbReference type="PANTHER" id="PTHR12143">
    <property type="entry name" value="PEPTIDE N-GLYCANASE PNGASE -RELATED"/>
    <property type="match status" value="1"/>
</dbReference>
<keyword evidence="4" id="KW-0378">Hydrolase</keyword>
<dbReference type="Gene3D" id="3.30.2080.10">
    <property type="entry name" value="GH92 mannosidase domain"/>
    <property type="match status" value="1"/>
</dbReference>
<feature type="domain" description="Glycosyl hydrolase family 92 N-terminal" evidence="3">
    <location>
        <begin position="150"/>
        <end position="273"/>
    </location>
</feature>
<dbReference type="GO" id="GO:0005829">
    <property type="term" value="C:cytosol"/>
    <property type="evidence" value="ECO:0007669"/>
    <property type="project" value="TreeGrafter"/>
</dbReference>
<dbReference type="PANTHER" id="PTHR12143:SF43">
    <property type="entry name" value="PUTATIVE-RELATED"/>
    <property type="match status" value="1"/>
</dbReference>
<dbReference type="GO" id="GO:0005975">
    <property type="term" value="P:carbohydrate metabolic process"/>
    <property type="evidence" value="ECO:0007669"/>
    <property type="project" value="InterPro"/>
</dbReference>
<sequence length="735" mass="81118">MKSLFISCLLTWALLASSVDSSRLAIGLPKSDAVDHINPHIGNDGNGIGGGSGGMIPSTAPPFAMTRWVAQTRQNYVSVTPYNISQTVMHGFQATHQPAIWMGESGQVVLAPGTGPVKTSFEEREYLSRTTMKLSRLRIIVLNCGLKPLGSHTFDFPSRALFSPTLIQFTRNSVVSNNVFRIQVNIGDVSIIPGRREITGKNPEREDSILGPSKAAHFAGYFVARFSQPFESWGTATNDTLHENENSRTDQQVMTYVRFGKNVTQVDVRIGVSFISIEQARANLDKEIPDRTSLEQTAFNIRSAWAEKLDRIQIEGATDEQKTVFYTGFFHALQYPYETDEDGTYYSGYDDQVHTGPSYSGYSIWDTYRAAWAWEILFVPERIPGMVTSMLHDFKEGGWLPMWKDIVETNIMASAFAKGIKGFDEQLAFQAVYKDTTVPPVNDTTTLYADRQEGVGVEARAGLTSYSSEGWVAVDQHTEAGSRTLDYTFDDYSASVVARATGYESIADFLLSRSKNYQKIFDNATGFMEARFLNGSFAGDSAGWTEGDKWAYTFTVMHDIPGLIELKGGNKSFGDFLDQHFSGGHNDHRNEPSHHIPYLYAMAGGATGGQNLIRSIAASNYNATARGLSGNEDCGQMSAWWLFSALGFYPVNPSSTSYIVGSPFFNKVTINLPGSNRQLVISAPWAATKPYVKSLKINGREVLEPVIDHSDIVGGGLIEFEMSEKPEAWGSHAII</sequence>
<dbReference type="InterPro" id="IPR005887">
    <property type="entry name" value="GH92_a_mannosidase_put"/>
</dbReference>
<dbReference type="FunFam" id="3.30.2080.10:FF:000001">
    <property type="entry name" value="Alpha-1,2-mannosidase subfamily"/>
    <property type="match status" value="1"/>
</dbReference>
<keyword evidence="5" id="KW-1185">Reference proteome</keyword>
<organism evidence="4 5">
    <name type="scientific">Sphaerobolus stellatus (strain SS14)</name>
    <dbReference type="NCBI Taxonomy" id="990650"/>
    <lineage>
        <taxon>Eukaryota</taxon>
        <taxon>Fungi</taxon>
        <taxon>Dikarya</taxon>
        <taxon>Basidiomycota</taxon>
        <taxon>Agaricomycotina</taxon>
        <taxon>Agaricomycetes</taxon>
        <taxon>Phallomycetidae</taxon>
        <taxon>Geastrales</taxon>
        <taxon>Sphaerobolaceae</taxon>
        <taxon>Sphaerobolus</taxon>
    </lineage>
</organism>